<reference evidence="1 2" key="1">
    <citation type="submission" date="2019-09" db="EMBL/GenBank/DDBJ databases">
        <title>Genomes of family Cryomorphaceae.</title>
        <authorList>
            <person name="Bowman J.P."/>
        </authorList>
    </citation>
    <scope>NUCLEOTIDE SEQUENCE [LARGE SCALE GENOMIC DNA]</scope>
    <source>
        <strain evidence="1 2">LMG 25704</strain>
    </source>
</reference>
<dbReference type="PANTHER" id="PTHR41532">
    <property type="entry name" value="FIXS PROTEIN"/>
    <property type="match status" value="1"/>
</dbReference>
<protein>
    <submittedName>
        <fullName evidence="1">Cbb3-type cytochrome oxidase assembly protein CcoS</fullName>
    </submittedName>
</protein>
<keyword evidence="2" id="KW-1185">Reference proteome</keyword>
<name>A0A6N6RH31_9FLAO</name>
<dbReference type="PANTHER" id="PTHR41532:SF1">
    <property type="entry name" value="FIXS PROTEIN"/>
    <property type="match status" value="1"/>
</dbReference>
<dbReference type="Proteomes" id="UP000468650">
    <property type="component" value="Unassembled WGS sequence"/>
</dbReference>
<dbReference type="RefSeq" id="WP_151666815.1">
    <property type="nucleotide sequence ID" value="NZ_WBVO01000003.1"/>
</dbReference>
<dbReference type="AlphaFoldDB" id="A0A6N6RH31"/>
<evidence type="ECO:0000313" key="2">
    <source>
        <dbReference type="Proteomes" id="UP000468650"/>
    </source>
</evidence>
<proteinExistence type="predicted"/>
<evidence type="ECO:0000313" key="1">
    <source>
        <dbReference type="EMBL" id="KAB2813613.1"/>
    </source>
</evidence>
<sequence length="54" mass="6074">MEIIYLLISVSLLVALVFLGAFIWSAKSGQFDDTYGNSVRLLHDDDEDDHKSQS</sequence>
<accession>A0A6N6RH31</accession>
<dbReference type="NCBIfam" id="TIGR00847">
    <property type="entry name" value="ccoS"/>
    <property type="match status" value="1"/>
</dbReference>
<organism evidence="1 2">
    <name type="scientific">Phaeocystidibacter luteus</name>
    <dbReference type="NCBI Taxonomy" id="911197"/>
    <lineage>
        <taxon>Bacteria</taxon>
        <taxon>Pseudomonadati</taxon>
        <taxon>Bacteroidota</taxon>
        <taxon>Flavobacteriia</taxon>
        <taxon>Flavobacteriales</taxon>
        <taxon>Phaeocystidibacteraceae</taxon>
        <taxon>Phaeocystidibacter</taxon>
    </lineage>
</organism>
<dbReference type="Pfam" id="PF03597">
    <property type="entry name" value="FixS"/>
    <property type="match status" value="1"/>
</dbReference>
<dbReference type="EMBL" id="WBVO01000003">
    <property type="protein sequence ID" value="KAB2813613.1"/>
    <property type="molecule type" value="Genomic_DNA"/>
</dbReference>
<gene>
    <name evidence="1" type="primary">ccoS</name>
    <name evidence="1" type="ORF">F8C67_05480</name>
</gene>
<dbReference type="InterPro" id="IPR004714">
    <property type="entry name" value="Cyt_oxidase_maturation_cbb3"/>
</dbReference>
<dbReference type="OrthoDB" id="9802763at2"/>
<comment type="caution">
    <text evidence="1">The sequence shown here is derived from an EMBL/GenBank/DDBJ whole genome shotgun (WGS) entry which is preliminary data.</text>
</comment>